<dbReference type="Proteomes" id="UP001515780">
    <property type="component" value="Unassembled WGS sequence"/>
</dbReference>
<dbReference type="PRINTS" id="PR00038">
    <property type="entry name" value="HTHLUXR"/>
</dbReference>
<keyword evidence="2" id="KW-0902">Two-component regulatory system</keyword>
<dbReference type="PANTHER" id="PTHR43214:SF17">
    <property type="entry name" value="TRANSCRIPTIONAL REGULATORY PROTEIN RCSB"/>
    <property type="match status" value="1"/>
</dbReference>
<accession>A0ABX0RZF2</accession>
<evidence type="ECO:0000256" key="2">
    <source>
        <dbReference type="ARBA" id="ARBA00023012"/>
    </source>
</evidence>
<dbReference type="SMART" id="SM00421">
    <property type="entry name" value="HTH_LUXR"/>
    <property type="match status" value="1"/>
</dbReference>
<organism evidence="7 8">
    <name type="scientific">Candidatus Pantoea communis</name>
    <dbReference type="NCBI Taxonomy" id="2608354"/>
    <lineage>
        <taxon>Bacteria</taxon>
        <taxon>Pseudomonadati</taxon>
        <taxon>Pseudomonadota</taxon>
        <taxon>Gammaproteobacteria</taxon>
        <taxon>Enterobacterales</taxon>
        <taxon>Erwiniaceae</taxon>
        <taxon>Pantoea</taxon>
    </lineage>
</organism>
<dbReference type="CDD" id="cd17535">
    <property type="entry name" value="REC_NarL-like"/>
    <property type="match status" value="1"/>
</dbReference>
<dbReference type="Pfam" id="PF00196">
    <property type="entry name" value="GerE"/>
    <property type="match status" value="1"/>
</dbReference>
<dbReference type="Pfam" id="PF00072">
    <property type="entry name" value="Response_reg"/>
    <property type="match status" value="1"/>
</dbReference>
<dbReference type="InterPro" id="IPR039420">
    <property type="entry name" value="WalR-like"/>
</dbReference>
<feature type="modified residue" description="4-aspartylphosphate" evidence="4">
    <location>
        <position position="61"/>
    </location>
</feature>
<name>A0ABX0RZF2_9GAMM</name>
<dbReference type="InterPro" id="IPR011006">
    <property type="entry name" value="CheY-like_superfamily"/>
</dbReference>
<evidence type="ECO:0000256" key="4">
    <source>
        <dbReference type="PROSITE-ProRule" id="PRU00169"/>
    </source>
</evidence>
<comment type="caution">
    <text evidence="7">The sequence shown here is derived from an EMBL/GenBank/DDBJ whole genome shotgun (WGS) entry which is preliminary data.</text>
</comment>
<gene>
    <name evidence="7" type="ORF">F3J37_20240</name>
</gene>
<evidence type="ECO:0000313" key="8">
    <source>
        <dbReference type="Proteomes" id="UP001515780"/>
    </source>
</evidence>
<dbReference type="InterPro" id="IPR016032">
    <property type="entry name" value="Sig_transdc_resp-reg_C-effctor"/>
</dbReference>
<keyword evidence="3" id="KW-0238">DNA-binding</keyword>
<evidence type="ECO:0000259" key="5">
    <source>
        <dbReference type="PROSITE" id="PS50043"/>
    </source>
</evidence>
<dbReference type="PANTHER" id="PTHR43214">
    <property type="entry name" value="TWO-COMPONENT RESPONSE REGULATOR"/>
    <property type="match status" value="1"/>
</dbReference>
<reference evidence="7 8" key="1">
    <citation type="journal article" date="2019" name="bioRxiv">
        <title>Bacteria contribute to plant secondary compound degradation in a generalist herbivore system.</title>
        <authorList>
            <person name="Francoeur C.B."/>
            <person name="Khadempour L."/>
            <person name="Moreira-Soto R.D."/>
            <person name="Gotting K."/>
            <person name="Book A.J."/>
            <person name="Pinto-Tomas A.A."/>
            <person name="Keefover-Ring K."/>
            <person name="Currie C.R."/>
        </authorList>
    </citation>
    <scope>NUCLEOTIDE SEQUENCE [LARGE SCALE GENOMIC DNA]</scope>
    <source>
        <strain evidence="7">Al-1710</strain>
    </source>
</reference>
<keyword evidence="1 4" id="KW-0597">Phosphoprotein</keyword>
<dbReference type="InterPro" id="IPR000792">
    <property type="entry name" value="Tscrpt_reg_LuxR_C"/>
</dbReference>
<dbReference type="InterPro" id="IPR001789">
    <property type="entry name" value="Sig_transdc_resp-reg_receiver"/>
</dbReference>
<feature type="domain" description="Response regulatory" evidence="6">
    <location>
        <begin position="10"/>
        <end position="128"/>
    </location>
</feature>
<evidence type="ECO:0000313" key="7">
    <source>
        <dbReference type="EMBL" id="NIG21010.1"/>
    </source>
</evidence>
<dbReference type="SUPFAM" id="SSF46894">
    <property type="entry name" value="C-terminal effector domain of the bipartite response regulators"/>
    <property type="match status" value="1"/>
</dbReference>
<dbReference type="PROSITE" id="PS50110">
    <property type="entry name" value="RESPONSE_REGULATORY"/>
    <property type="match status" value="1"/>
</dbReference>
<dbReference type="SMART" id="SM00448">
    <property type="entry name" value="REC"/>
    <property type="match status" value="1"/>
</dbReference>
<protein>
    <submittedName>
        <fullName evidence="7">Response regulator transcription factor</fullName>
    </submittedName>
</protein>
<evidence type="ECO:0000259" key="6">
    <source>
        <dbReference type="PROSITE" id="PS50110"/>
    </source>
</evidence>
<sequence length="232" mass="26221">MIRYAGEKITVVLLDDHPMIRLSLEMAASHYPDMQITGSFSHSHELLSWLQKNTADVLVLDYILGGDELDGLSLIKQILSRHPKLKILLSSSMESLAVIRAAFMSGIKGYISKREEAQAYFEAIRVIDSGLRFIPDNIESELSKIPVRKRDGAVLDGPLYYANGEKLSRLDTLLSPREAEVIRCFLDGMQVIEIAEKLKRSRKTISGHKQSGMKKLGLTTDLELFKYRDHLF</sequence>
<dbReference type="InterPro" id="IPR036388">
    <property type="entry name" value="WH-like_DNA-bd_sf"/>
</dbReference>
<dbReference type="SUPFAM" id="SSF52172">
    <property type="entry name" value="CheY-like"/>
    <property type="match status" value="1"/>
</dbReference>
<dbReference type="Gene3D" id="3.40.50.2300">
    <property type="match status" value="1"/>
</dbReference>
<dbReference type="RefSeq" id="WP_166935400.1">
    <property type="nucleotide sequence ID" value="NZ_VWXC01000017.1"/>
</dbReference>
<keyword evidence="8" id="KW-1185">Reference proteome</keyword>
<proteinExistence type="predicted"/>
<evidence type="ECO:0000256" key="3">
    <source>
        <dbReference type="ARBA" id="ARBA00023125"/>
    </source>
</evidence>
<dbReference type="Gene3D" id="1.10.10.10">
    <property type="entry name" value="Winged helix-like DNA-binding domain superfamily/Winged helix DNA-binding domain"/>
    <property type="match status" value="1"/>
</dbReference>
<evidence type="ECO:0000256" key="1">
    <source>
        <dbReference type="ARBA" id="ARBA00022553"/>
    </source>
</evidence>
<dbReference type="InterPro" id="IPR058245">
    <property type="entry name" value="NreC/VraR/RcsB-like_REC"/>
</dbReference>
<feature type="domain" description="HTH luxR-type" evidence="5">
    <location>
        <begin position="167"/>
        <end position="232"/>
    </location>
</feature>
<dbReference type="CDD" id="cd06170">
    <property type="entry name" value="LuxR_C_like"/>
    <property type="match status" value="1"/>
</dbReference>
<dbReference type="PROSITE" id="PS50043">
    <property type="entry name" value="HTH_LUXR_2"/>
    <property type="match status" value="1"/>
</dbReference>
<dbReference type="EMBL" id="VWXC01000017">
    <property type="protein sequence ID" value="NIG21010.1"/>
    <property type="molecule type" value="Genomic_DNA"/>
</dbReference>